<feature type="domain" description="Glycoside hydrolase family 31 TIM barrel" evidence="3">
    <location>
        <begin position="230"/>
        <end position="565"/>
    </location>
</feature>
<evidence type="ECO:0000256" key="1">
    <source>
        <dbReference type="ARBA" id="ARBA00007806"/>
    </source>
</evidence>
<accession>A0A9X8ULH9</accession>
<organism evidence="6 7">
    <name type="scientific">Harryflintia acetispora</name>
    <dbReference type="NCBI Taxonomy" id="1849041"/>
    <lineage>
        <taxon>Bacteria</taxon>
        <taxon>Bacillati</taxon>
        <taxon>Bacillota</taxon>
        <taxon>Clostridia</taxon>
        <taxon>Eubacteriales</taxon>
        <taxon>Oscillospiraceae</taxon>
        <taxon>Harryflintia</taxon>
    </lineage>
</organism>
<gene>
    <name evidence="6" type="ORF">EDD78_101264</name>
</gene>
<dbReference type="Pfam" id="PF01055">
    <property type="entry name" value="Glyco_hydro_31_2nd"/>
    <property type="match status" value="1"/>
</dbReference>
<comment type="caution">
    <text evidence="6">The sequence shown here is derived from an EMBL/GenBank/DDBJ whole genome shotgun (WGS) entry which is preliminary data.</text>
</comment>
<dbReference type="RefSeq" id="WP_132083613.1">
    <property type="nucleotide sequence ID" value="NZ_SLUK01000001.1"/>
</dbReference>
<dbReference type="CDD" id="cd14752">
    <property type="entry name" value="GH31_N"/>
    <property type="match status" value="1"/>
</dbReference>
<dbReference type="InterPro" id="IPR011013">
    <property type="entry name" value="Gal_mutarotase_sf_dom"/>
</dbReference>
<dbReference type="Gene3D" id="3.20.20.80">
    <property type="entry name" value="Glycosidases"/>
    <property type="match status" value="1"/>
</dbReference>
<evidence type="ECO:0000313" key="6">
    <source>
        <dbReference type="EMBL" id="TCL45281.1"/>
    </source>
</evidence>
<keyword evidence="7" id="KW-1185">Reference proteome</keyword>
<feature type="domain" description="Glycosyl hydrolase family 31 C-terminal" evidence="5">
    <location>
        <begin position="576"/>
        <end position="657"/>
    </location>
</feature>
<dbReference type="Proteomes" id="UP000294682">
    <property type="component" value="Unassembled WGS sequence"/>
</dbReference>
<keyword evidence="2" id="KW-0378">Hydrolase</keyword>
<dbReference type="Gene3D" id="2.60.40.1760">
    <property type="entry name" value="glycosyl hydrolase (family 31)"/>
    <property type="match status" value="1"/>
</dbReference>
<dbReference type="SUPFAM" id="SSF51011">
    <property type="entry name" value="Glycosyl hydrolase domain"/>
    <property type="match status" value="1"/>
</dbReference>
<dbReference type="PANTHER" id="PTHR43863">
    <property type="entry name" value="HYDROLASE, PUTATIVE (AFU_ORTHOLOGUE AFUA_1G03140)-RELATED"/>
    <property type="match status" value="1"/>
</dbReference>
<dbReference type="Gene3D" id="2.60.40.1180">
    <property type="entry name" value="Golgi alpha-mannosidase II"/>
    <property type="match status" value="1"/>
</dbReference>
<comment type="similarity">
    <text evidence="1 2">Belongs to the glycosyl hydrolase 31 family.</text>
</comment>
<dbReference type="InterPro" id="IPR000322">
    <property type="entry name" value="Glyco_hydro_31_TIM"/>
</dbReference>
<dbReference type="AlphaFoldDB" id="A0A9X8ULH9"/>
<dbReference type="InterPro" id="IPR051816">
    <property type="entry name" value="Glycosyl_Hydrolase_31"/>
</dbReference>
<keyword evidence="2" id="KW-0326">Glycosidase</keyword>
<dbReference type="SUPFAM" id="SSF74650">
    <property type="entry name" value="Galactose mutarotase-like"/>
    <property type="match status" value="1"/>
</dbReference>
<dbReference type="EMBL" id="SLUK01000001">
    <property type="protein sequence ID" value="TCL45281.1"/>
    <property type="molecule type" value="Genomic_DNA"/>
</dbReference>
<dbReference type="SUPFAM" id="SSF51445">
    <property type="entry name" value="(Trans)glycosidases"/>
    <property type="match status" value="1"/>
</dbReference>
<evidence type="ECO:0000259" key="5">
    <source>
        <dbReference type="Pfam" id="PF21365"/>
    </source>
</evidence>
<dbReference type="InterPro" id="IPR025887">
    <property type="entry name" value="Glyco_hydro_31_N_dom"/>
</dbReference>
<sequence length="670" mass="76742">MAILKKEGNRLIREYDGEKLWIEPWGGSALRVRCTRCYKMDESQDWALLPCEGGEAKITIDGQEAAIQNGGITAKIEKSGKVLFYNRQGGLLLEEYLRTEEAVGGFNSLLKVKARDLRPVIGGEYSLTMRFESKRDERLYGMGQYQQSILNLKGATLELAQRNSQASVPFLLSDSGYGFLWNNPAIGRATFGTNLTEWEAKSTQQLDYWICAGDAPAEIVERYSAATGRPPMMPDYATGFWQCKLRYQTQEELLQVAREYKRRGLPLSVIVIDYFHWPNQGTWQFDREYWPDPEGMVRELRELGVELMVSVWPTVDSESPNFPLMLERGLLAQTDRGVRTQMQFLGNETFFDATNPEAREFVWNECKKNYYDYGIRSFWLDAAEPEYSTYDFDLYRYSLGSNLKVGNIYPALYAKAFYDGLRREGEDPLMLIRCAWAGSQRYGTLVWSGDIHSSFESMRDQFAAGLSMSIAGIPWWTTDIGGFNGGDIHDPYFHEVLVRWFQYGAFCPVMRLHGSRLPWKEPLSDKVGGGMCSSGAENEVYSFGGPVYEICKDYMQLRERIRPYVTGLMAEAHKKGTPPMRPMFYDFPHQKEAWETEDQYMFGPDVLVAPVMYHEMRERGVWLPEGREWIDTATGERFAGGQRIVCQAPIERMPVFCSNEALSITIRGSH</sequence>
<evidence type="ECO:0000313" key="7">
    <source>
        <dbReference type="Proteomes" id="UP000294682"/>
    </source>
</evidence>
<dbReference type="CDD" id="cd06591">
    <property type="entry name" value="GH31_xylosidase_XylS"/>
    <property type="match status" value="1"/>
</dbReference>
<feature type="domain" description="Glycoside hydrolase family 31 N-terminal" evidence="4">
    <location>
        <begin position="55"/>
        <end position="185"/>
    </location>
</feature>
<dbReference type="GO" id="GO:0030246">
    <property type="term" value="F:carbohydrate binding"/>
    <property type="evidence" value="ECO:0007669"/>
    <property type="project" value="InterPro"/>
</dbReference>
<proteinExistence type="inferred from homology"/>
<evidence type="ECO:0000256" key="2">
    <source>
        <dbReference type="RuleBase" id="RU361185"/>
    </source>
</evidence>
<dbReference type="GO" id="GO:0004553">
    <property type="term" value="F:hydrolase activity, hydrolyzing O-glycosyl compounds"/>
    <property type="evidence" value="ECO:0007669"/>
    <property type="project" value="InterPro"/>
</dbReference>
<dbReference type="Pfam" id="PF13802">
    <property type="entry name" value="Gal_mutarotas_2"/>
    <property type="match status" value="1"/>
</dbReference>
<reference evidence="6 7" key="1">
    <citation type="submission" date="2019-03" db="EMBL/GenBank/DDBJ databases">
        <title>Genomic Encyclopedia of Type Strains, Phase IV (KMG-IV): sequencing the most valuable type-strain genomes for metagenomic binning, comparative biology and taxonomic classification.</title>
        <authorList>
            <person name="Goeker M."/>
        </authorList>
    </citation>
    <scope>NUCLEOTIDE SEQUENCE [LARGE SCALE GENOMIC DNA]</scope>
    <source>
        <strain evidence="6 7">DSM 100433</strain>
    </source>
</reference>
<evidence type="ECO:0000259" key="3">
    <source>
        <dbReference type="Pfam" id="PF01055"/>
    </source>
</evidence>
<protein>
    <submittedName>
        <fullName evidence="6">Alpha-D-xyloside xylohydrolase</fullName>
    </submittedName>
</protein>
<name>A0A9X8ULH9_9FIRM</name>
<dbReference type="GO" id="GO:0005975">
    <property type="term" value="P:carbohydrate metabolic process"/>
    <property type="evidence" value="ECO:0007669"/>
    <property type="project" value="InterPro"/>
</dbReference>
<dbReference type="Pfam" id="PF21365">
    <property type="entry name" value="Glyco_hydro_31_3rd"/>
    <property type="match status" value="1"/>
</dbReference>
<dbReference type="InterPro" id="IPR048395">
    <property type="entry name" value="Glyco_hydro_31_C"/>
</dbReference>
<evidence type="ECO:0000259" key="4">
    <source>
        <dbReference type="Pfam" id="PF13802"/>
    </source>
</evidence>
<dbReference type="InterPro" id="IPR017853">
    <property type="entry name" value="GH"/>
</dbReference>
<dbReference type="PANTHER" id="PTHR43863:SF2">
    <property type="entry name" value="MALTASE-GLUCOAMYLASE"/>
    <property type="match status" value="1"/>
</dbReference>
<dbReference type="InterPro" id="IPR013780">
    <property type="entry name" value="Glyco_hydro_b"/>
</dbReference>